<protein>
    <submittedName>
        <fullName evidence="1">Uncharacterized protein</fullName>
    </submittedName>
</protein>
<reference evidence="1 2" key="1">
    <citation type="submission" date="2017-03" db="EMBL/GenBank/DDBJ databases">
        <title>Genome analysis of strain PAMC 26577.</title>
        <authorList>
            <person name="Oh H.-M."/>
            <person name="Yang J.-A."/>
        </authorList>
    </citation>
    <scope>NUCLEOTIDE SEQUENCE [LARGE SCALE GENOMIC DNA]</scope>
    <source>
        <strain evidence="1 2">PAMC 26577</strain>
    </source>
</reference>
<organism evidence="1 2">
    <name type="scientific">Caballeronia sordidicola</name>
    <name type="common">Burkholderia sordidicola</name>
    <dbReference type="NCBI Taxonomy" id="196367"/>
    <lineage>
        <taxon>Bacteria</taxon>
        <taxon>Pseudomonadati</taxon>
        <taxon>Pseudomonadota</taxon>
        <taxon>Betaproteobacteria</taxon>
        <taxon>Burkholderiales</taxon>
        <taxon>Burkholderiaceae</taxon>
        <taxon>Caballeronia</taxon>
    </lineage>
</organism>
<evidence type="ECO:0000313" key="1">
    <source>
        <dbReference type="EMBL" id="OTP73882.1"/>
    </source>
</evidence>
<name>A0A242MRC6_CABSO</name>
<accession>A0A242MRC6</accession>
<dbReference type="AlphaFoldDB" id="A0A242MRC6"/>
<dbReference type="EMBL" id="NBTZ01000074">
    <property type="protein sequence ID" value="OTP73882.1"/>
    <property type="molecule type" value="Genomic_DNA"/>
</dbReference>
<gene>
    <name evidence="1" type="ORF">PAMC26577_17505</name>
</gene>
<comment type="caution">
    <text evidence="1">The sequence shown here is derived from an EMBL/GenBank/DDBJ whole genome shotgun (WGS) entry which is preliminary data.</text>
</comment>
<dbReference type="Proteomes" id="UP000195221">
    <property type="component" value="Unassembled WGS sequence"/>
</dbReference>
<sequence>MSESLNALLDKGVIARIGNGIYAKSTKDPDTGEVRLVASEKDVATEVFQKLGISVRVAQDGSSGAVAVDIGSHRINRRLSIAGKPVIYVHQRPNNGILTPDPAMQIPTEGVSQFVASLARKHHISYQRTAGDEWAETVTRLSDDNVQSDETSNLLVSLKRAHKLTDREMTALLINHLREKRRV</sequence>
<evidence type="ECO:0000313" key="2">
    <source>
        <dbReference type="Proteomes" id="UP000195221"/>
    </source>
</evidence>
<proteinExistence type="predicted"/>